<evidence type="ECO:0000259" key="4">
    <source>
        <dbReference type="PROSITE" id="PS01124"/>
    </source>
</evidence>
<dbReference type="SUPFAM" id="SSF46689">
    <property type="entry name" value="Homeodomain-like"/>
    <property type="match status" value="1"/>
</dbReference>
<name>A0A6V6YZN1_9FLAO</name>
<gene>
    <name evidence="5" type="ORF">FLAT13_02058</name>
</gene>
<evidence type="ECO:0000313" key="6">
    <source>
        <dbReference type="Proteomes" id="UP000530060"/>
    </source>
</evidence>
<dbReference type="SMART" id="SM00342">
    <property type="entry name" value="HTH_ARAC"/>
    <property type="match status" value="1"/>
</dbReference>
<dbReference type="PANTHER" id="PTHR43280:SF32">
    <property type="entry name" value="TRANSCRIPTIONAL REGULATORY PROTEIN"/>
    <property type="match status" value="1"/>
</dbReference>
<evidence type="ECO:0000256" key="2">
    <source>
        <dbReference type="ARBA" id="ARBA00023125"/>
    </source>
</evidence>
<keyword evidence="6" id="KW-1185">Reference proteome</keyword>
<sequence>MQNKSMDANDFKAFKIENLDTYTPSFGRKDLYRICLVDGKSTVHFRDKSITINGMYLFFGNINTPYSWETESEQIGYSCLFTENFLKVAGYLDNTELISIFNIEKVPVYEVIEDKEKANIQFIFERILEESKGQYLKRKDMVRNFISILIHEALKLNSNGDNPAAFISKKASERISSKFLNLLNEQFPIEDKNRILPFKTAAEFARQLNVHPNYLNRLVKRETGKTILKIINERIVTEAKILLLHTDWTITEIACTLGFEYTSYFDNVFKKTTGLNPKLFRKTN</sequence>
<protein>
    <submittedName>
        <fullName evidence="5">AraC family transcriptional regulator</fullName>
    </submittedName>
</protein>
<dbReference type="Proteomes" id="UP000530060">
    <property type="component" value="Unassembled WGS sequence"/>
</dbReference>
<dbReference type="EMBL" id="CAIJDP010000068">
    <property type="protein sequence ID" value="CAD0004132.1"/>
    <property type="molecule type" value="Genomic_DNA"/>
</dbReference>
<dbReference type="GO" id="GO:0043565">
    <property type="term" value="F:sequence-specific DNA binding"/>
    <property type="evidence" value="ECO:0007669"/>
    <property type="project" value="InterPro"/>
</dbReference>
<evidence type="ECO:0000256" key="3">
    <source>
        <dbReference type="ARBA" id="ARBA00023163"/>
    </source>
</evidence>
<proteinExistence type="predicted"/>
<dbReference type="Gene3D" id="1.10.10.60">
    <property type="entry name" value="Homeodomain-like"/>
    <property type="match status" value="1"/>
</dbReference>
<dbReference type="Pfam" id="PF12833">
    <property type="entry name" value="HTH_18"/>
    <property type="match status" value="1"/>
</dbReference>
<keyword evidence="2" id="KW-0238">DNA-binding</keyword>
<reference evidence="5 6" key="1">
    <citation type="submission" date="2020-06" db="EMBL/GenBank/DDBJ databases">
        <authorList>
            <person name="Criscuolo A."/>
        </authorList>
    </citation>
    <scope>NUCLEOTIDE SEQUENCE [LARGE SCALE GENOMIC DNA]</scope>
    <source>
        <strain evidence="6">CIP 111411</strain>
    </source>
</reference>
<organism evidence="5 6">
    <name type="scientific">Flavobacterium salmonis</name>
    <dbReference type="NCBI Taxonomy" id="2654844"/>
    <lineage>
        <taxon>Bacteria</taxon>
        <taxon>Pseudomonadati</taxon>
        <taxon>Bacteroidota</taxon>
        <taxon>Flavobacteriia</taxon>
        <taxon>Flavobacteriales</taxon>
        <taxon>Flavobacteriaceae</taxon>
        <taxon>Flavobacterium</taxon>
    </lineage>
</organism>
<dbReference type="InterPro" id="IPR009057">
    <property type="entry name" value="Homeodomain-like_sf"/>
</dbReference>
<dbReference type="PANTHER" id="PTHR43280">
    <property type="entry name" value="ARAC-FAMILY TRANSCRIPTIONAL REGULATOR"/>
    <property type="match status" value="1"/>
</dbReference>
<comment type="caution">
    <text evidence="5">The sequence shown here is derived from an EMBL/GenBank/DDBJ whole genome shotgun (WGS) entry which is preliminary data.</text>
</comment>
<dbReference type="InterPro" id="IPR018060">
    <property type="entry name" value="HTH_AraC"/>
</dbReference>
<evidence type="ECO:0000313" key="5">
    <source>
        <dbReference type="EMBL" id="CAD0004132.1"/>
    </source>
</evidence>
<dbReference type="GO" id="GO:0003700">
    <property type="term" value="F:DNA-binding transcription factor activity"/>
    <property type="evidence" value="ECO:0007669"/>
    <property type="project" value="InterPro"/>
</dbReference>
<evidence type="ECO:0000256" key="1">
    <source>
        <dbReference type="ARBA" id="ARBA00023015"/>
    </source>
</evidence>
<keyword evidence="1" id="KW-0805">Transcription regulation</keyword>
<dbReference type="InterPro" id="IPR020449">
    <property type="entry name" value="Tscrpt_reg_AraC-type_HTH"/>
</dbReference>
<keyword evidence="3" id="KW-0804">Transcription</keyword>
<dbReference type="AlphaFoldDB" id="A0A6V6YZN1"/>
<dbReference type="PROSITE" id="PS01124">
    <property type="entry name" value="HTH_ARAC_FAMILY_2"/>
    <property type="match status" value="1"/>
</dbReference>
<dbReference type="RefSeq" id="WP_180908837.1">
    <property type="nucleotide sequence ID" value="NZ_CAIJDP010000068.1"/>
</dbReference>
<dbReference type="PRINTS" id="PR00032">
    <property type="entry name" value="HTHARAC"/>
</dbReference>
<accession>A0A6V6YZN1</accession>
<feature type="domain" description="HTH araC/xylS-type" evidence="4">
    <location>
        <begin position="177"/>
        <end position="283"/>
    </location>
</feature>